<organism evidence="9 12">
    <name type="scientific">Hydrogenophaga crassostreae</name>
    <dbReference type="NCBI Taxonomy" id="1763535"/>
    <lineage>
        <taxon>Bacteria</taxon>
        <taxon>Pseudomonadati</taxon>
        <taxon>Pseudomonadota</taxon>
        <taxon>Betaproteobacteria</taxon>
        <taxon>Burkholderiales</taxon>
        <taxon>Comamonadaceae</taxon>
        <taxon>Hydrogenophaga</taxon>
    </lineage>
</organism>
<accession>A0A167HJN2</accession>
<dbReference type="GO" id="GO:0030091">
    <property type="term" value="P:protein repair"/>
    <property type="evidence" value="ECO:0007669"/>
    <property type="project" value="InterPro"/>
</dbReference>
<dbReference type="GO" id="GO:0033743">
    <property type="term" value="F:peptide-methionine (R)-S-oxide reductase activity"/>
    <property type="evidence" value="ECO:0007669"/>
    <property type="project" value="UniProtKB-EC"/>
</dbReference>
<comment type="catalytic activity">
    <reaction evidence="7">
        <text>L-methionyl-[protein] + [thioredoxin]-disulfide + H2O = L-methionyl-(R)-S-oxide-[protein] + [thioredoxin]-dithiol</text>
        <dbReference type="Rhea" id="RHEA:24164"/>
        <dbReference type="Rhea" id="RHEA-COMP:10698"/>
        <dbReference type="Rhea" id="RHEA-COMP:10700"/>
        <dbReference type="Rhea" id="RHEA-COMP:12313"/>
        <dbReference type="Rhea" id="RHEA-COMP:12314"/>
        <dbReference type="ChEBI" id="CHEBI:15377"/>
        <dbReference type="ChEBI" id="CHEBI:16044"/>
        <dbReference type="ChEBI" id="CHEBI:29950"/>
        <dbReference type="ChEBI" id="CHEBI:45764"/>
        <dbReference type="ChEBI" id="CHEBI:50058"/>
        <dbReference type="EC" id="1.8.4.12"/>
    </reaction>
</comment>
<dbReference type="GO" id="GO:0006979">
    <property type="term" value="P:response to oxidative stress"/>
    <property type="evidence" value="ECO:0007669"/>
    <property type="project" value="InterPro"/>
</dbReference>
<evidence type="ECO:0000256" key="1">
    <source>
        <dbReference type="ARBA" id="ARBA00001947"/>
    </source>
</evidence>
<dbReference type="GO" id="GO:0046872">
    <property type="term" value="F:metal ion binding"/>
    <property type="evidence" value="ECO:0007669"/>
    <property type="project" value="UniProtKB-KW"/>
</dbReference>
<evidence type="ECO:0000256" key="7">
    <source>
        <dbReference type="ARBA" id="ARBA00048488"/>
    </source>
</evidence>
<evidence type="ECO:0000256" key="2">
    <source>
        <dbReference type="ARBA" id="ARBA00007174"/>
    </source>
</evidence>
<dbReference type="EMBL" id="CP017476">
    <property type="protein sequence ID" value="AOW15362.1"/>
    <property type="molecule type" value="Genomic_DNA"/>
</dbReference>
<feature type="domain" description="MsrB" evidence="8">
    <location>
        <begin position="9"/>
        <end position="135"/>
    </location>
</feature>
<evidence type="ECO:0000259" key="8">
    <source>
        <dbReference type="PROSITE" id="PS51790"/>
    </source>
</evidence>
<keyword evidence="11" id="KW-1185">Reference proteome</keyword>
<keyword evidence="4" id="KW-0479">Metal-binding</keyword>
<evidence type="ECO:0000256" key="5">
    <source>
        <dbReference type="ARBA" id="ARBA00022833"/>
    </source>
</evidence>
<dbReference type="GO" id="GO:0005737">
    <property type="term" value="C:cytoplasm"/>
    <property type="evidence" value="ECO:0007669"/>
    <property type="project" value="TreeGrafter"/>
</dbReference>
<evidence type="ECO:0000256" key="6">
    <source>
        <dbReference type="ARBA" id="ARBA00023002"/>
    </source>
</evidence>
<name>A0A167HJN2_9BURK</name>
<dbReference type="Pfam" id="PF01641">
    <property type="entry name" value="SelR"/>
    <property type="match status" value="1"/>
</dbReference>
<dbReference type="RefSeq" id="WP_066092623.1">
    <property type="nucleotide sequence ID" value="NZ_CP017476.1"/>
</dbReference>
<evidence type="ECO:0000313" key="10">
    <source>
        <dbReference type="EMBL" id="OAD41320.1"/>
    </source>
</evidence>
<evidence type="ECO:0000256" key="4">
    <source>
        <dbReference type="ARBA" id="ARBA00022723"/>
    </source>
</evidence>
<keyword evidence="5" id="KW-0862">Zinc</keyword>
<dbReference type="PANTHER" id="PTHR10173:SF52">
    <property type="entry name" value="METHIONINE-R-SULFOXIDE REDUCTASE B1"/>
    <property type="match status" value="1"/>
</dbReference>
<proteinExistence type="inferred from homology"/>
<evidence type="ECO:0000313" key="12">
    <source>
        <dbReference type="Proteomes" id="UP000185680"/>
    </source>
</evidence>
<protein>
    <recommendedName>
        <fullName evidence="3">peptide-methionine (R)-S-oxide reductase</fullName>
        <ecNumber evidence="3">1.8.4.12</ecNumber>
    </recommendedName>
</protein>
<comment type="similarity">
    <text evidence="2">Belongs to the MsrB Met sulfoxide reductase family.</text>
</comment>
<dbReference type="STRING" id="1763535.LPB072_04230"/>
<dbReference type="AlphaFoldDB" id="A0A167HJN2"/>
<dbReference type="EMBL" id="LVWD01000026">
    <property type="protein sequence ID" value="OAD41320.1"/>
    <property type="molecule type" value="Genomic_DNA"/>
</dbReference>
<dbReference type="KEGG" id="hyl:LPB072_04230"/>
<gene>
    <name evidence="9" type="ORF">LPB072_04230</name>
    <name evidence="10" type="ORF">LPB72_14480</name>
</gene>
<dbReference type="SUPFAM" id="SSF51316">
    <property type="entry name" value="Mss4-like"/>
    <property type="match status" value="1"/>
</dbReference>
<dbReference type="InterPro" id="IPR028427">
    <property type="entry name" value="Met_Sox_Rdtase_MsrB"/>
</dbReference>
<evidence type="ECO:0000313" key="9">
    <source>
        <dbReference type="EMBL" id="AOW15362.1"/>
    </source>
</evidence>
<dbReference type="Gene3D" id="2.170.150.20">
    <property type="entry name" value="Peptide methionine sulfoxide reductase"/>
    <property type="match status" value="1"/>
</dbReference>
<dbReference type="InterPro" id="IPR011057">
    <property type="entry name" value="Mss4-like_sf"/>
</dbReference>
<reference evidence="9 12" key="2">
    <citation type="submission" date="2016-10" db="EMBL/GenBank/DDBJ databases">
        <title>Hydorgenophaga sp. LPB0072 isolated from gastropod.</title>
        <authorList>
            <person name="Kim E."/>
            <person name="Yi H."/>
        </authorList>
    </citation>
    <scope>NUCLEOTIDE SEQUENCE [LARGE SCALE GENOMIC DNA]</scope>
    <source>
        <strain evidence="9 12">LPB0072</strain>
    </source>
</reference>
<dbReference type="OrthoDB" id="9785497at2"/>
<dbReference type="Proteomes" id="UP000185680">
    <property type="component" value="Chromosome"/>
</dbReference>
<evidence type="ECO:0000313" key="11">
    <source>
        <dbReference type="Proteomes" id="UP000185657"/>
    </source>
</evidence>
<dbReference type="NCBIfam" id="TIGR00357">
    <property type="entry name" value="peptide-methionine (R)-S-oxide reductase MsrB"/>
    <property type="match status" value="1"/>
</dbReference>
<keyword evidence="6" id="KW-0560">Oxidoreductase</keyword>
<sequence>MTFPIQKTDAEWRAILAEKGAEPGAFDITRRAHTERPFTGKYEEVWADGSYHCVCCGNHLFDAGTKFDSGCGWPSFWKPIEGAITEITDRSLGMTRVETVCSQCGAHLGHVFEDGPTPSGLRYCMNSASLEHDPKP</sequence>
<dbReference type="FunFam" id="2.170.150.20:FF:000001">
    <property type="entry name" value="Peptide methionine sulfoxide reductase MsrB"/>
    <property type="match status" value="1"/>
</dbReference>
<comment type="cofactor">
    <cofactor evidence="1">
        <name>Zn(2+)</name>
        <dbReference type="ChEBI" id="CHEBI:29105"/>
    </cofactor>
</comment>
<dbReference type="InterPro" id="IPR002579">
    <property type="entry name" value="Met_Sox_Rdtase_MsrB_dom"/>
</dbReference>
<dbReference type="EC" id="1.8.4.12" evidence="3"/>
<reference evidence="10 11" key="1">
    <citation type="submission" date="2016-02" db="EMBL/GenBank/DDBJ databases">
        <title>Draft genome sequence of Hydrogenophaga sp. LPB0072.</title>
        <authorList>
            <person name="Shin S.-K."/>
            <person name="Yi H."/>
        </authorList>
    </citation>
    <scope>NUCLEOTIDE SEQUENCE [LARGE SCALE GENOMIC DNA]</scope>
    <source>
        <strain evidence="10 11">LPB0072</strain>
    </source>
</reference>
<dbReference type="Proteomes" id="UP000185657">
    <property type="component" value="Unassembled WGS sequence"/>
</dbReference>
<dbReference type="PANTHER" id="PTHR10173">
    <property type="entry name" value="METHIONINE SULFOXIDE REDUCTASE"/>
    <property type="match status" value="1"/>
</dbReference>
<evidence type="ECO:0000256" key="3">
    <source>
        <dbReference type="ARBA" id="ARBA00012499"/>
    </source>
</evidence>
<dbReference type="PROSITE" id="PS51790">
    <property type="entry name" value="MSRB"/>
    <property type="match status" value="1"/>
</dbReference>